<dbReference type="InterPro" id="IPR029062">
    <property type="entry name" value="Class_I_gatase-like"/>
</dbReference>
<feature type="compositionally biased region" description="Low complexity" evidence="1">
    <location>
        <begin position="91"/>
        <end position="114"/>
    </location>
</feature>
<evidence type="ECO:0000313" key="4">
    <source>
        <dbReference type="Proteomes" id="UP001157161"/>
    </source>
</evidence>
<dbReference type="Gene3D" id="3.40.50.880">
    <property type="match status" value="1"/>
</dbReference>
<feature type="region of interest" description="Disordered" evidence="1">
    <location>
        <begin position="87"/>
        <end position="114"/>
    </location>
</feature>
<protein>
    <recommendedName>
        <fullName evidence="2">ThuA-like domain-containing protein</fullName>
    </recommendedName>
</protein>
<dbReference type="InterPro" id="IPR029010">
    <property type="entry name" value="ThuA-like"/>
</dbReference>
<evidence type="ECO:0000256" key="1">
    <source>
        <dbReference type="SAM" id="MobiDB-lite"/>
    </source>
</evidence>
<sequence length="114" mass="12304">MQRRALVVRGGWDGHDPVGTTDLFIPRLREAGFDVAVEDALEVYADSDVMDGIDLVVQSWTKGEILADELTGLRRAVEAGTGLAGWHGGCSTRSATPPTTTTSWAVSSWRTRTT</sequence>
<keyword evidence="4" id="KW-1185">Reference proteome</keyword>
<dbReference type="SUPFAM" id="SSF52317">
    <property type="entry name" value="Class I glutamine amidotransferase-like"/>
    <property type="match status" value="1"/>
</dbReference>
<evidence type="ECO:0000313" key="3">
    <source>
        <dbReference type="EMBL" id="GMA33215.1"/>
    </source>
</evidence>
<organism evidence="3 4">
    <name type="scientific">Litorihabitans aurantiacus</name>
    <dbReference type="NCBI Taxonomy" id="1930061"/>
    <lineage>
        <taxon>Bacteria</taxon>
        <taxon>Bacillati</taxon>
        <taxon>Actinomycetota</taxon>
        <taxon>Actinomycetes</taxon>
        <taxon>Micrococcales</taxon>
        <taxon>Beutenbergiaceae</taxon>
        <taxon>Litorihabitans</taxon>
    </lineage>
</organism>
<dbReference type="Proteomes" id="UP001157161">
    <property type="component" value="Unassembled WGS sequence"/>
</dbReference>
<dbReference type="AlphaFoldDB" id="A0AA37XIN5"/>
<comment type="caution">
    <text evidence="3">The sequence shown here is derived from an EMBL/GenBank/DDBJ whole genome shotgun (WGS) entry which is preliminary data.</text>
</comment>
<gene>
    <name evidence="3" type="ORF">GCM10025875_32070</name>
</gene>
<dbReference type="Pfam" id="PF06283">
    <property type="entry name" value="ThuA"/>
    <property type="match status" value="1"/>
</dbReference>
<reference evidence="3" key="2">
    <citation type="submission" date="2023-02" db="EMBL/GenBank/DDBJ databases">
        <authorList>
            <person name="Sun Q."/>
            <person name="Mori K."/>
        </authorList>
    </citation>
    <scope>NUCLEOTIDE SEQUENCE</scope>
    <source>
        <strain evidence="3">NBRC 112290</strain>
    </source>
</reference>
<dbReference type="RefSeq" id="WP_348525609.1">
    <property type="nucleotide sequence ID" value="NZ_BSUM01000001.1"/>
</dbReference>
<proteinExistence type="predicted"/>
<reference evidence="3" key="1">
    <citation type="journal article" date="2014" name="Int. J. Syst. Evol. Microbiol.">
        <title>Complete genome sequence of Corynebacterium casei LMG S-19264T (=DSM 44701T), isolated from a smear-ripened cheese.</title>
        <authorList>
            <consortium name="US DOE Joint Genome Institute (JGI-PGF)"/>
            <person name="Walter F."/>
            <person name="Albersmeier A."/>
            <person name="Kalinowski J."/>
            <person name="Ruckert C."/>
        </authorList>
    </citation>
    <scope>NUCLEOTIDE SEQUENCE</scope>
    <source>
        <strain evidence="3">NBRC 112290</strain>
    </source>
</reference>
<name>A0AA37XIN5_9MICO</name>
<dbReference type="EMBL" id="BSUM01000001">
    <property type="protein sequence ID" value="GMA33215.1"/>
    <property type="molecule type" value="Genomic_DNA"/>
</dbReference>
<accession>A0AA37XIN5</accession>
<feature type="domain" description="ThuA-like" evidence="2">
    <location>
        <begin position="4"/>
        <end position="94"/>
    </location>
</feature>
<evidence type="ECO:0000259" key="2">
    <source>
        <dbReference type="Pfam" id="PF06283"/>
    </source>
</evidence>